<reference evidence="2" key="1">
    <citation type="journal article" date="2023" name="Arch. Microbiol.">
        <title>Desulfoferula mesophilus gen. nov. sp. nov., a mesophilic sulfate-reducing bacterium isolated from a brackish lake sediment.</title>
        <authorList>
            <person name="Watanabe T."/>
            <person name="Yabe T."/>
            <person name="Tsuji J.M."/>
            <person name="Fukui M."/>
        </authorList>
    </citation>
    <scope>NUCLEOTIDE SEQUENCE [LARGE SCALE GENOMIC DNA]</scope>
    <source>
        <strain evidence="2">12FAK</strain>
    </source>
</reference>
<dbReference type="Proteomes" id="UP001366166">
    <property type="component" value="Chromosome"/>
</dbReference>
<keyword evidence="2" id="KW-1185">Reference proteome</keyword>
<dbReference type="Gene3D" id="3.30.450.410">
    <property type="match status" value="1"/>
</dbReference>
<organism evidence="1 2">
    <name type="scientific">Desulfoferula mesophila</name>
    <dbReference type="NCBI Taxonomy" id="3058419"/>
    <lineage>
        <taxon>Bacteria</taxon>
        <taxon>Pseudomonadati</taxon>
        <taxon>Thermodesulfobacteriota</taxon>
        <taxon>Desulfarculia</taxon>
        <taxon>Desulfarculales</taxon>
        <taxon>Desulfarculaceae</taxon>
        <taxon>Desulfoferula</taxon>
    </lineage>
</organism>
<name>A0AAU9E8G4_9BACT</name>
<dbReference type="RefSeq" id="WP_338605134.1">
    <property type="nucleotide sequence ID" value="NZ_AP028679.1"/>
</dbReference>
<protein>
    <submittedName>
        <fullName evidence="1">Uncharacterized protein</fullName>
    </submittedName>
</protein>
<proteinExistence type="predicted"/>
<dbReference type="EMBL" id="AP028679">
    <property type="protein sequence ID" value="BEQ13443.1"/>
    <property type="molecule type" value="Genomic_DNA"/>
</dbReference>
<evidence type="ECO:0000313" key="1">
    <source>
        <dbReference type="EMBL" id="BEQ13443.1"/>
    </source>
</evidence>
<dbReference type="KEGG" id="dmp:FAK_05090"/>
<dbReference type="AlphaFoldDB" id="A0AAU9E8G4"/>
<dbReference type="InterPro" id="IPR053717">
    <property type="entry name" value="MerB_lyase_sf"/>
</dbReference>
<sequence length="90" mass="10042">MPTPQQLELAHNFILRHLMGKGYAPFYTEVAAQLGVSMEEGRQLVHELIKAGVPGFLFPETDHIVAMPPFSSLPTHNRISIEGKPGWYAQ</sequence>
<gene>
    <name evidence="1" type="ORF">FAK_05090</name>
</gene>
<evidence type="ECO:0000313" key="2">
    <source>
        <dbReference type="Proteomes" id="UP001366166"/>
    </source>
</evidence>
<accession>A0AAU9E8G4</accession>